<proteinExistence type="predicted"/>
<keyword evidence="3" id="KW-1185">Reference proteome</keyword>
<reference evidence="2" key="1">
    <citation type="submission" date="2021-01" db="EMBL/GenBank/DDBJ databases">
        <title>Whole genome shotgun sequence of Actinocatenispora rupis NBRC 107355.</title>
        <authorList>
            <person name="Komaki H."/>
            <person name="Tamura T."/>
        </authorList>
    </citation>
    <scope>NUCLEOTIDE SEQUENCE</scope>
    <source>
        <strain evidence="2">NBRC 107355</strain>
    </source>
</reference>
<accession>A0A8J3JA90</accession>
<sequence>MSGQARVSGRGRHRIVRTGLAVLLGAVAALVTTAPAVAGDGPAGFWYGTDSTTITISGGAPYREPVIGGSYGGYVGMLGNWANLTGCNKIVVWSTTDAARAATNRGTYHLGVGVGGYYFMGGPGVDPHYDGTTTEAYAWGARQAAQALADAASRHVTYPVLFADIEIPGHSPSYTPADDNGWNSVYTSPCSGVVRTGFVPVTVDRAVLNGFAGYVTGHSAYRAGVYSAPDIWASIFGSGSASLIPNTYEWTYESFTGSLTHHPYGWCLSGTSTCAHFFGGQTSSSRYALMWQWSGGGGSRNGYGDFDQIDAARTP</sequence>
<dbReference type="RefSeq" id="WP_203662393.1">
    <property type="nucleotide sequence ID" value="NZ_BAAAZM010000017.1"/>
</dbReference>
<dbReference type="EMBL" id="BOMB01000032">
    <property type="protein sequence ID" value="GID14566.1"/>
    <property type="molecule type" value="Genomic_DNA"/>
</dbReference>
<evidence type="ECO:0000256" key="1">
    <source>
        <dbReference type="SAM" id="SignalP"/>
    </source>
</evidence>
<dbReference type="Proteomes" id="UP000612808">
    <property type="component" value="Unassembled WGS sequence"/>
</dbReference>
<protein>
    <submittedName>
        <fullName evidence="2">Uncharacterized protein</fullName>
    </submittedName>
</protein>
<dbReference type="AlphaFoldDB" id="A0A8J3JA90"/>
<evidence type="ECO:0000313" key="2">
    <source>
        <dbReference type="EMBL" id="GID14566.1"/>
    </source>
</evidence>
<organism evidence="2 3">
    <name type="scientific">Actinocatenispora rupis</name>
    <dbReference type="NCBI Taxonomy" id="519421"/>
    <lineage>
        <taxon>Bacteria</taxon>
        <taxon>Bacillati</taxon>
        <taxon>Actinomycetota</taxon>
        <taxon>Actinomycetes</taxon>
        <taxon>Micromonosporales</taxon>
        <taxon>Micromonosporaceae</taxon>
        <taxon>Actinocatenispora</taxon>
    </lineage>
</organism>
<keyword evidence="1" id="KW-0732">Signal</keyword>
<comment type="caution">
    <text evidence="2">The sequence shown here is derived from an EMBL/GenBank/DDBJ whole genome shotgun (WGS) entry which is preliminary data.</text>
</comment>
<feature type="signal peptide" evidence="1">
    <location>
        <begin position="1"/>
        <end position="38"/>
    </location>
</feature>
<gene>
    <name evidence="2" type="ORF">Aru02nite_54550</name>
</gene>
<name>A0A8J3JA90_9ACTN</name>
<evidence type="ECO:0000313" key="3">
    <source>
        <dbReference type="Proteomes" id="UP000612808"/>
    </source>
</evidence>
<feature type="chain" id="PRO_5035221308" evidence="1">
    <location>
        <begin position="39"/>
        <end position="315"/>
    </location>
</feature>